<gene>
    <name evidence="3" type="ORF">Poly30_09110</name>
</gene>
<evidence type="ECO:0000256" key="2">
    <source>
        <dbReference type="SAM" id="SignalP"/>
    </source>
</evidence>
<reference evidence="3 4" key="1">
    <citation type="submission" date="2019-02" db="EMBL/GenBank/DDBJ databases">
        <title>Deep-cultivation of Planctomycetes and their phenomic and genomic characterization uncovers novel biology.</title>
        <authorList>
            <person name="Wiegand S."/>
            <person name="Jogler M."/>
            <person name="Boedeker C."/>
            <person name="Pinto D."/>
            <person name="Vollmers J."/>
            <person name="Rivas-Marin E."/>
            <person name="Kohn T."/>
            <person name="Peeters S.H."/>
            <person name="Heuer A."/>
            <person name="Rast P."/>
            <person name="Oberbeckmann S."/>
            <person name="Bunk B."/>
            <person name="Jeske O."/>
            <person name="Meyerdierks A."/>
            <person name="Storesund J.E."/>
            <person name="Kallscheuer N."/>
            <person name="Luecker S."/>
            <person name="Lage O.M."/>
            <person name="Pohl T."/>
            <person name="Merkel B.J."/>
            <person name="Hornburger P."/>
            <person name="Mueller R.-W."/>
            <person name="Bruemmer F."/>
            <person name="Labrenz M."/>
            <person name="Spormann A.M."/>
            <person name="Op den Camp H."/>
            <person name="Overmann J."/>
            <person name="Amann R."/>
            <person name="Jetten M.S.M."/>
            <person name="Mascher T."/>
            <person name="Medema M.H."/>
            <person name="Devos D.P."/>
            <person name="Kaster A.-K."/>
            <person name="Ovreas L."/>
            <person name="Rohde M."/>
            <person name="Galperin M.Y."/>
            <person name="Jogler C."/>
        </authorList>
    </citation>
    <scope>NUCLEOTIDE SEQUENCE [LARGE SCALE GENOMIC DNA]</scope>
    <source>
        <strain evidence="3 4">Poly30</strain>
    </source>
</reference>
<organism evidence="3 4">
    <name type="scientific">Saltatorellus ferox</name>
    <dbReference type="NCBI Taxonomy" id="2528018"/>
    <lineage>
        <taxon>Bacteria</taxon>
        <taxon>Pseudomonadati</taxon>
        <taxon>Planctomycetota</taxon>
        <taxon>Planctomycetia</taxon>
        <taxon>Planctomycetia incertae sedis</taxon>
        <taxon>Saltatorellus</taxon>
    </lineage>
</organism>
<dbReference type="Pfam" id="PF13557">
    <property type="entry name" value="Phenol_MetA_deg"/>
    <property type="match status" value="1"/>
</dbReference>
<feature type="chain" id="PRO_5022059940" evidence="2">
    <location>
        <begin position="29"/>
        <end position="260"/>
    </location>
</feature>
<dbReference type="AlphaFoldDB" id="A0A518EMU7"/>
<dbReference type="InterPro" id="IPR025737">
    <property type="entry name" value="FApF"/>
</dbReference>
<feature type="region of interest" description="Disordered" evidence="1">
    <location>
        <begin position="25"/>
        <end position="45"/>
    </location>
</feature>
<keyword evidence="4" id="KW-1185">Reference proteome</keyword>
<dbReference type="OrthoDB" id="8770768at2"/>
<dbReference type="EMBL" id="CP036434">
    <property type="protein sequence ID" value="QDV05414.1"/>
    <property type="molecule type" value="Genomic_DNA"/>
</dbReference>
<keyword evidence="2" id="KW-0732">Signal</keyword>
<feature type="compositionally biased region" description="Polar residues" evidence="1">
    <location>
        <begin position="33"/>
        <end position="45"/>
    </location>
</feature>
<accession>A0A518EMU7</accession>
<evidence type="ECO:0000313" key="4">
    <source>
        <dbReference type="Proteomes" id="UP000320390"/>
    </source>
</evidence>
<protein>
    <submittedName>
        <fullName evidence="3">Uncharacterized protein</fullName>
    </submittedName>
</protein>
<feature type="signal peptide" evidence="2">
    <location>
        <begin position="1"/>
        <end position="28"/>
    </location>
</feature>
<name>A0A518EMU7_9BACT</name>
<evidence type="ECO:0000313" key="3">
    <source>
        <dbReference type="EMBL" id="QDV05414.1"/>
    </source>
</evidence>
<sequence precursor="true">MTTLSQPLAVAFALAIFSACTTVPGSHAPATPQRPTLSSDTSTTPEGRFELEAGVVRDSTISFDSPLTLKYGVTNQTEISAGVAPYRRVDLGATDENGPGDVVFALRHRFREATEDRASLAVQALVKIPTADDPVLGTGEVDAALAGIAAQSYDRFSGVAYYAIGALGDPNGPADVVHNLAIALGTPLSDRFGAFAEVAAILVPSTHSENVFTTMGFTYSPQPSLVFDAGVVLGLSNEATNWQALVGLTKNLGRISATTN</sequence>
<dbReference type="RefSeq" id="WP_145194821.1">
    <property type="nucleotide sequence ID" value="NZ_CP036434.1"/>
</dbReference>
<proteinExistence type="predicted"/>
<evidence type="ECO:0000256" key="1">
    <source>
        <dbReference type="SAM" id="MobiDB-lite"/>
    </source>
</evidence>
<dbReference type="Proteomes" id="UP000320390">
    <property type="component" value="Chromosome"/>
</dbReference>